<evidence type="ECO:0000256" key="1">
    <source>
        <dbReference type="SAM" id="Coils"/>
    </source>
</evidence>
<accession>A0A6L2NVT2</accession>
<protein>
    <submittedName>
        <fullName evidence="4">Copia protein</fullName>
    </submittedName>
</protein>
<dbReference type="PANTHER" id="PTHR11439">
    <property type="entry name" value="GAG-POL-RELATED RETROTRANSPOSON"/>
    <property type="match status" value="1"/>
</dbReference>
<evidence type="ECO:0000256" key="2">
    <source>
        <dbReference type="SAM" id="MobiDB-lite"/>
    </source>
</evidence>
<dbReference type="SUPFAM" id="SSF56672">
    <property type="entry name" value="DNA/RNA polymerases"/>
    <property type="match status" value="1"/>
</dbReference>
<feature type="compositionally biased region" description="Polar residues" evidence="2">
    <location>
        <begin position="892"/>
        <end position="912"/>
    </location>
</feature>
<dbReference type="InterPro" id="IPR043502">
    <property type="entry name" value="DNA/RNA_pol_sf"/>
</dbReference>
<feature type="domain" description="Reverse transcriptase Ty1/copia-type" evidence="3">
    <location>
        <begin position="366"/>
        <end position="589"/>
    </location>
</feature>
<name>A0A6L2NVT2_TANCI</name>
<feature type="region of interest" description="Disordered" evidence="2">
    <location>
        <begin position="1003"/>
        <end position="1036"/>
    </location>
</feature>
<dbReference type="CDD" id="cd09272">
    <property type="entry name" value="RNase_HI_RT_Ty1"/>
    <property type="match status" value="1"/>
</dbReference>
<dbReference type="EMBL" id="BKCJ010010157">
    <property type="protein sequence ID" value="GEU90310.1"/>
    <property type="molecule type" value="Genomic_DNA"/>
</dbReference>
<dbReference type="Pfam" id="PF07727">
    <property type="entry name" value="RVT_2"/>
    <property type="match status" value="1"/>
</dbReference>
<gene>
    <name evidence="4" type="ORF">Tci_062288</name>
</gene>
<dbReference type="InterPro" id="IPR013103">
    <property type="entry name" value="RVT_2"/>
</dbReference>
<sequence length="1142" mass="129940">MLLMALPNEHLLTFSQYKDAKTLFEAIQARFDGNDAIKKTQRTLLKQMYENFNAPSTESLDSIFNRLQKIVSQLAILGENISKKDLNMKFLRSLPSEWNTHKSQVSRLRNQDSSRKTVNVEDTYSKAMVAIDGAGFDWSYMADDEVPTNMALMAFSYSEEFQHPKFKGYGPKDSKSVCVDTLNDIKKAPDALIIEDWVSDSDEDESEEMMVQKPVLKNVENKTVQREVRPVWNNAMRTNHQNFSNSKKNFAPTAVLTKSDIVPISTARHSSSRAATPVSAARPIDTAASKPLVNEHDGGYVVFGGGAKGGKISGKCTIRTGKGASFDADQGAEVDYNSFETVISVSPIPSTKIHKDHPKEQIIGEVYRNKRDQQGIVDRNKARLVAQGHREEEGINYDEVFAPVAQIETIRLFLAYASFMNFTVYQMYVKTAFLYGIIEEEVYVSQPPGFVDPEFPDRVYKVEKALYGLHHAPRAWYETLSTYLLDNRFRRGTIDKTFFIKHIKDDILLVQVYVDDIIFGSTKRSLSIEFEQLMHKRFQMSYIRELTFFLGLQVEQQKDGIFLSHDKYVCDILKKFCFSSVKLVSTPMETHKPLSKDVAGTDVDVHLYRSMIGSLMYLTSSRPDIMFDVLWLQNQLLDYGYNFMQTKIHVDNESTICVVKNHVYHSKTKDIEIRHHFIRDSYEKRLNLKGYLINDGYADLVQHADKKELATPGQTTTGKEFSNPLMAGSLPKTTLPNQLMKVNGARHTYYCQKKVNAAKHKLTTAGTSCLPNVVIFEELARMRVEKLKEENRSLTKELKSFNTKVESLAFKETVMDKEKSSKQGRNITDIDADAEVNLESVYNLDMAHEETVLSMQDVIDADGKAVAEEMVEVITTAKIIVDEVSTAGGELNANNEEPVSAAPTNITTPQPSEDTKTTIDITTAPKAKGIVFHDMEESTTRKASLKPQVKDKGKAKLVEEPEVLKSRKSQIPIDEEVTRRIKAEWNADMKDNIDWNEVVKQGTGKEKVEKDQTSKKKNGDKLEKDNAEKQKLKEQQEAEELKRNLKIVHDDEDDVFVNVTPLSSKPLKIMDYKIYKEGKKENFQIIRANEDSVWKLQKRPQGLVSVKNWKLFDSCRVHCVTLDTIQLYLLVEKMYPLTNYTP</sequence>
<feature type="coiled-coil region" evidence="1">
    <location>
        <begin position="777"/>
        <end position="804"/>
    </location>
</feature>
<keyword evidence="1" id="KW-0175">Coiled coil</keyword>
<dbReference type="PANTHER" id="PTHR11439:SF483">
    <property type="entry name" value="PEPTIDE SYNTHASE GLIP-LIKE, PUTATIVE (AFU_ORTHOLOGUE AFUA_3G12920)-RELATED"/>
    <property type="match status" value="1"/>
</dbReference>
<dbReference type="Pfam" id="PF14223">
    <property type="entry name" value="Retrotran_gag_2"/>
    <property type="match status" value="1"/>
</dbReference>
<dbReference type="AlphaFoldDB" id="A0A6L2NVT2"/>
<organism evidence="4">
    <name type="scientific">Tanacetum cinerariifolium</name>
    <name type="common">Dalmatian daisy</name>
    <name type="synonym">Chrysanthemum cinerariifolium</name>
    <dbReference type="NCBI Taxonomy" id="118510"/>
    <lineage>
        <taxon>Eukaryota</taxon>
        <taxon>Viridiplantae</taxon>
        <taxon>Streptophyta</taxon>
        <taxon>Embryophyta</taxon>
        <taxon>Tracheophyta</taxon>
        <taxon>Spermatophyta</taxon>
        <taxon>Magnoliopsida</taxon>
        <taxon>eudicotyledons</taxon>
        <taxon>Gunneridae</taxon>
        <taxon>Pentapetalae</taxon>
        <taxon>asterids</taxon>
        <taxon>campanulids</taxon>
        <taxon>Asterales</taxon>
        <taxon>Asteraceae</taxon>
        <taxon>Asteroideae</taxon>
        <taxon>Anthemideae</taxon>
        <taxon>Anthemidinae</taxon>
        <taxon>Tanacetum</taxon>
    </lineage>
</organism>
<reference evidence="4" key="1">
    <citation type="journal article" date="2019" name="Sci. Rep.">
        <title>Draft genome of Tanacetum cinerariifolium, the natural source of mosquito coil.</title>
        <authorList>
            <person name="Yamashiro T."/>
            <person name="Shiraishi A."/>
            <person name="Satake H."/>
            <person name="Nakayama K."/>
        </authorList>
    </citation>
    <scope>NUCLEOTIDE SEQUENCE</scope>
</reference>
<comment type="caution">
    <text evidence="4">The sequence shown here is derived from an EMBL/GenBank/DDBJ whole genome shotgun (WGS) entry which is preliminary data.</text>
</comment>
<evidence type="ECO:0000259" key="3">
    <source>
        <dbReference type="Pfam" id="PF07727"/>
    </source>
</evidence>
<feature type="region of interest" description="Disordered" evidence="2">
    <location>
        <begin position="890"/>
        <end position="916"/>
    </location>
</feature>
<evidence type="ECO:0000313" key="4">
    <source>
        <dbReference type="EMBL" id="GEU90310.1"/>
    </source>
</evidence>
<proteinExistence type="predicted"/>